<accession>A0A183TFZ1</accession>
<dbReference type="WBParaSite" id="SSLN_0001596601-mRNA-1">
    <property type="protein sequence ID" value="SSLN_0001596601-mRNA-1"/>
    <property type="gene ID" value="SSLN_0001596601"/>
</dbReference>
<keyword evidence="2" id="KW-1185">Reference proteome</keyword>
<dbReference type="AlphaFoldDB" id="A0A183TFZ1"/>
<proteinExistence type="predicted"/>
<dbReference type="EMBL" id="UYSU01039892">
    <property type="protein sequence ID" value="VDM01775.1"/>
    <property type="molecule type" value="Genomic_DNA"/>
</dbReference>
<name>A0A183TFZ1_SCHSO</name>
<protein>
    <submittedName>
        <fullName evidence="3">Reverse transcriptase domain-containing protein</fullName>
    </submittedName>
</protein>
<organism evidence="3">
    <name type="scientific">Schistocephalus solidus</name>
    <name type="common">Tapeworm</name>
    <dbReference type="NCBI Taxonomy" id="70667"/>
    <lineage>
        <taxon>Eukaryota</taxon>
        <taxon>Metazoa</taxon>
        <taxon>Spiralia</taxon>
        <taxon>Lophotrochozoa</taxon>
        <taxon>Platyhelminthes</taxon>
        <taxon>Cestoda</taxon>
        <taxon>Eucestoda</taxon>
        <taxon>Diphyllobothriidea</taxon>
        <taxon>Diphyllobothriidae</taxon>
        <taxon>Schistocephalus</taxon>
    </lineage>
</organism>
<evidence type="ECO:0000313" key="3">
    <source>
        <dbReference type="WBParaSite" id="SSLN_0001596601-mRNA-1"/>
    </source>
</evidence>
<evidence type="ECO:0000313" key="1">
    <source>
        <dbReference type="EMBL" id="VDM01775.1"/>
    </source>
</evidence>
<sequence length="143" mass="16080">MNRSEPAKYEGLISVSTVIPCLLNPILTHRWSWLCRTTHFHFGFQDRDMTAEATSMLHGILRHAIPALKFIAIDVLDVAKSFDSVNYGTLSRADDAYGALSLLLNLPTSSYFRTATYILYAEVQCHRGVRQGDPFSPLRMCAL</sequence>
<dbReference type="Proteomes" id="UP000275846">
    <property type="component" value="Unassembled WGS sequence"/>
</dbReference>
<evidence type="ECO:0000313" key="2">
    <source>
        <dbReference type="Proteomes" id="UP000275846"/>
    </source>
</evidence>
<gene>
    <name evidence="1" type="ORF">SSLN_LOCUS15389</name>
</gene>
<dbReference type="OrthoDB" id="6286681at2759"/>
<reference evidence="1 2" key="2">
    <citation type="submission" date="2018-11" db="EMBL/GenBank/DDBJ databases">
        <authorList>
            <consortium name="Pathogen Informatics"/>
        </authorList>
    </citation>
    <scope>NUCLEOTIDE SEQUENCE [LARGE SCALE GENOMIC DNA]</scope>
    <source>
        <strain evidence="1 2">NST_G2</strain>
    </source>
</reference>
<reference evidence="3" key="1">
    <citation type="submission" date="2016-06" db="UniProtKB">
        <authorList>
            <consortium name="WormBaseParasite"/>
        </authorList>
    </citation>
    <scope>IDENTIFICATION</scope>
</reference>